<dbReference type="EMBL" id="DF977454">
    <property type="protein sequence ID" value="GAP87578.2"/>
    <property type="molecule type" value="Genomic_DNA"/>
</dbReference>
<evidence type="ECO:0000313" key="1">
    <source>
        <dbReference type="EMBL" id="GAP87578.2"/>
    </source>
</evidence>
<dbReference type="OrthoDB" id="3029470at2759"/>
<dbReference type="AlphaFoldDB" id="A0A1W2THG9"/>
<dbReference type="Proteomes" id="UP000054516">
    <property type="component" value="Unassembled WGS sequence"/>
</dbReference>
<protein>
    <submittedName>
        <fullName evidence="1">Uncharacterized protein</fullName>
    </submittedName>
</protein>
<organism evidence="1">
    <name type="scientific">Rosellinia necatrix</name>
    <name type="common">White root-rot fungus</name>
    <dbReference type="NCBI Taxonomy" id="77044"/>
    <lineage>
        <taxon>Eukaryota</taxon>
        <taxon>Fungi</taxon>
        <taxon>Dikarya</taxon>
        <taxon>Ascomycota</taxon>
        <taxon>Pezizomycotina</taxon>
        <taxon>Sordariomycetes</taxon>
        <taxon>Xylariomycetidae</taxon>
        <taxon>Xylariales</taxon>
        <taxon>Xylariaceae</taxon>
        <taxon>Rosellinia</taxon>
    </lineage>
</organism>
<sequence length="61" mass="7057">MFSDHEIFQDYGEAEAGRFLTLYATNHMLGKHSLGLTYNQKLHRATMALRVEDVDFIKPVE</sequence>
<gene>
    <name evidence="1" type="ORF">SAMD00023353_0900430</name>
</gene>
<reference evidence="1" key="1">
    <citation type="submission" date="2016-03" db="EMBL/GenBank/DDBJ databases">
        <title>Draft genome sequence of Rosellinia necatrix.</title>
        <authorList>
            <person name="Kanematsu S."/>
        </authorList>
    </citation>
    <scope>NUCLEOTIDE SEQUENCE [LARGE SCALE GENOMIC DNA]</scope>
    <source>
        <strain evidence="1">W97</strain>
    </source>
</reference>
<keyword evidence="2" id="KW-1185">Reference proteome</keyword>
<accession>A0A1W2THG9</accession>
<proteinExistence type="predicted"/>
<evidence type="ECO:0000313" key="2">
    <source>
        <dbReference type="Proteomes" id="UP000054516"/>
    </source>
</evidence>
<name>A0A1W2THG9_ROSNE</name>